<evidence type="ECO:0000313" key="10">
    <source>
        <dbReference type="Proteomes" id="UP000238196"/>
    </source>
</evidence>
<keyword evidence="7" id="KW-0472">Membrane</keyword>
<dbReference type="InterPro" id="IPR011047">
    <property type="entry name" value="Quinoprotein_ADH-like_sf"/>
</dbReference>
<reference evidence="9 10" key="1">
    <citation type="submission" date="2018-02" db="EMBL/GenBank/DDBJ databases">
        <title>novel marine gammaproteobacteria from coastal saline agro ecosystem.</title>
        <authorList>
            <person name="Krishnan R."/>
            <person name="Ramesh Kumar N."/>
        </authorList>
    </citation>
    <scope>NUCLEOTIDE SEQUENCE [LARGE SCALE GENOMIC DNA]</scope>
    <source>
        <strain evidence="9 10">228</strain>
    </source>
</reference>
<keyword evidence="4" id="KW-0479">Metal-binding</keyword>
<keyword evidence="7" id="KW-0812">Transmembrane</keyword>
<keyword evidence="7" id="KW-1133">Transmembrane helix</keyword>
<dbReference type="Proteomes" id="UP000238196">
    <property type="component" value="Unassembled WGS sequence"/>
</dbReference>
<evidence type="ECO:0000256" key="3">
    <source>
        <dbReference type="ARBA" id="ARBA00022558"/>
    </source>
</evidence>
<organism evidence="9 10">
    <name type="scientific">Proteobacteria bacterium 228</name>
    <dbReference type="NCBI Taxonomy" id="2083153"/>
    <lineage>
        <taxon>Bacteria</taxon>
        <taxon>Pseudomonadati</taxon>
        <taxon>Pseudomonadota</taxon>
    </lineage>
</organism>
<dbReference type="Pfam" id="PF05567">
    <property type="entry name" value="T4P_PilY1"/>
    <property type="match status" value="1"/>
</dbReference>
<feature type="transmembrane region" description="Helical" evidence="7">
    <location>
        <begin position="20"/>
        <end position="40"/>
    </location>
</feature>
<comment type="similarity">
    <text evidence="2">Belongs to the PilY1 family.</text>
</comment>
<evidence type="ECO:0000259" key="8">
    <source>
        <dbReference type="Pfam" id="PF05567"/>
    </source>
</evidence>
<protein>
    <recommendedName>
        <fullName evidence="8">PilY1 beta-propeller domain-containing protein</fullName>
    </recommendedName>
</protein>
<dbReference type="InterPro" id="IPR008707">
    <property type="entry name" value="B-propeller_PilY1"/>
</dbReference>
<proteinExistence type="inferred from homology"/>
<comment type="caution">
    <text evidence="9">The sequence shown here is derived from an EMBL/GenBank/DDBJ whole genome shotgun (WGS) entry which is preliminary data.</text>
</comment>
<dbReference type="GO" id="GO:0009289">
    <property type="term" value="C:pilus"/>
    <property type="evidence" value="ECO:0007669"/>
    <property type="project" value="UniProtKB-SubCell"/>
</dbReference>
<evidence type="ECO:0000256" key="4">
    <source>
        <dbReference type="ARBA" id="ARBA00022723"/>
    </source>
</evidence>
<dbReference type="OrthoDB" id="7156875at2"/>
<keyword evidence="3" id="KW-1029">Fimbrium biogenesis</keyword>
<comment type="subcellular location">
    <subcellularLocation>
        <location evidence="1">Fimbrium</location>
    </subcellularLocation>
</comment>
<gene>
    <name evidence="9" type="ORF">C4K68_11340</name>
</gene>
<sequence>MQWLKPIQSVKGKGRSLVRLIGIIWVLLMGYQPLSVWAALASKPFASQVSATPKVMLLLSKAHELFKKAYSDYTDLNGDGALDTTYDNSITYDGYFNSALCYSYDGNMFTPSAAANNHLCSGAWSGNFLNWGTMSRMDLIRKVLYGGRRYSDPTAKGSYTVLERAFLPDDVHAFAKVFRSTTSVTVSQVSPYSQTAITLCNASQVSTLETRGSKKYPPASKNAPLIHVAKGAWPFWATQESRQCQYAGGEQPSSGDKISSSSPFKARVQVCNGGLDNRSGYCEQYPAGTIKPVGLLQRYGETGKIEFGLISGSYYKYKKGGVLRKPLEAFNTTDSSGTETDTDTGVLLKTDKNTSMGTNDRSIIGILDSLQIIGRDDSSYVTYSCGWNGGKDNDGDCVDWENPLGEMYLEALRYLTIDDESQRTPSSDFAIGSNDQTYFTLNLFRSTSWGADPWPAKERCASCSILILSSGVNTYDADQMFQDDNYAGLSINAADLTTYIDKIGTAEGINGGTYLIGEASGGTSKRCDSKTIAKLSAARGICPDAPAAQGSYGLAGLAYYAHTQDLKTATGFDDSQTIKTYGVALSEALPLFSFKTDSGSITLVPRCYNQSGGNDCSMNDVVIADQQFDGKGNISHMRFFVAWEDGVKGGDYDMDMVEEFDVCVGSACNDGETASNQLKVTVGVPYRVTSQTLTAGYLVIGSTASSAEQNVVTVSTTIKDWVNLNNYTSKYSDGDASTTPTYAYGTSRFVAAASSAITTPPSPLYLAAKYGGFNDHNGDLLPGSREEWDKDGDGSPDSYFKVNNFSELADYLNDVFSSVATSNGYTPPISSSSAVRDGSYIFVSTYDNTYSWNGDLVAYQFNDSLTLNKQWSAATQLENMSEASLSSSRQLLSWDNENLKGVAFRAGNTTCSSDQTMLNCAQLTRLIAGQSVSGNAATVQQRAIDYLRGSHTQEVDQGGVFRNRKTKEGKTTRLGDIVDSVPVYVGSPNFGYADALEGSSHLYSSFRSSHSDRSGMVYVGANDGLMHGFSAATGKEVFAYAPNAALDAMAAMLDPDYDSDHSNDQHQYSVDGSPTIVDAFFNDDWHTVLTAGMRAGGKAVFALDVSSPASVNESNASQRVLWEYDEAVDKALFADASTPSTLGYTFSKPAVIRLHNNRWAVAFGNGYESSAGSAVLYLVYLDAMQDQRWNKADVVRIDTSKVSGITSSARTGNGLSNIAPVDYDGDGNVDYIYAGDLKGNLWKFDLRSADSSDWQVAQNAPLFVATTTASAGTVQPIFAQPELGFTSQGLMIYIGTGKYHDVGDNLVSNIVANSLYGIRDDSMSNSSFSFPVSRASLTEQTFTSYSESGTTYRQISSNAVGSYGWRLDLDSSAGEMVINTPLLRRGRIIYSTLIPNPNQCGAKEYGWLMALKAKTGGGHNSPIMDTNGDDVIDSHDSNAAGVLNKDSTGALIMDSGKGAVSAYASDGSGGLKEYQIGEETYRTGRVNWKEVYPGQ</sequence>
<feature type="domain" description="PilY1 beta-propeller" evidence="8">
    <location>
        <begin position="974"/>
        <end position="1344"/>
    </location>
</feature>
<name>A0A2S5KQT4_9PROT</name>
<evidence type="ECO:0000256" key="1">
    <source>
        <dbReference type="ARBA" id="ARBA00004561"/>
    </source>
</evidence>
<dbReference type="SUPFAM" id="SSF50998">
    <property type="entry name" value="Quinoprotein alcohol dehydrogenase-like"/>
    <property type="match status" value="1"/>
</dbReference>
<evidence type="ECO:0000256" key="7">
    <source>
        <dbReference type="SAM" id="Phobius"/>
    </source>
</evidence>
<keyword evidence="6" id="KW-0281">Fimbrium</keyword>
<accession>A0A2S5KQT4</accession>
<keyword evidence="5" id="KW-0106">Calcium</keyword>
<evidence type="ECO:0000256" key="2">
    <source>
        <dbReference type="ARBA" id="ARBA00008387"/>
    </source>
</evidence>
<evidence type="ECO:0000256" key="6">
    <source>
        <dbReference type="ARBA" id="ARBA00023263"/>
    </source>
</evidence>
<dbReference type="GO" id="GO:0046872">
    <property type="term" value="F:metal ion binding"/>
    <property type="evidence" value="ECO:0007669"/>
    <property type="project" value="UniProtKB-KW"/>
</dbReference>
<dbReference type="EMBL" id="PRLP01000035">
    <property type="protein sequence ID" value="PPC77015.1"/>
    <property type="molecule type" value="Genomic_DNA"/>
</dbReference>
<evidence type="ECO:0000313" key="9">
    <source>
        <dbReference type="EMBL" id="PPC77015.1"/>
    </source>
</evidence>
<evidence type="ECO:0000256" key="5">
    <source>
        <dbReference type="ARBA" id="ARBA00022837"/>
    </source>
</evidence>